<comment type="caution">
    <text evidence="6">The sequence shown here is derived from an EMBL/GenBank/DDBJ whole genome shotgun (WGS) entry which is preliminary data.</text>
</comment>
<feature type="binding site" evidence="4">
    <location>
        <position position="63"/>
    </location>
    <ligand>
        <name>molybdate</name>
        <dbReference type="ChEBI" id="CHEBI:36264"/>
    </ligand>
</feature>
<dbReference type="Pfam" id="PF13531">
    <property type="entry name" value="SBP_bac_11"/>
    <property type="match status" value="1"/>
</dbReference>
<dbReference type="GO" id="GO:0046872">
    <property type="term" value="F:metal ion binding"/>
    <property type="evidence" value="ECO:0007669"/>
    <property type="project" value="UniProtKB-KW"/>
</dbReference>
<dbReference type="PANTHER" id="PTHR30632:SF0">
    <property type="entry name" value="SULFATE-BINDING PROTEIN"/>
    <property type="match status" value="1"/>
</dbReference>
<feature type="signal peptide" evidence="5">
    <location>
        <begin position="1"/>
        <end position="26"/>
    </location>
</feature>
<gene>
    <name evidence="6" type="primary">modA</name>
    <name evidence="6" type="ORF">FHK82_11025</name>
</gene>
<evidence type="ECO:0000256" key="3">
    <source>
        <dbReference type="ARBA" id="ARBA00022729"/>
    </source>
</evidence>
<dbReference type="PIRSF" id="PIRSF004846">
    <property type="entry name" value="ModA"/>
    <property type="match status" value="1"/>
</dbReference>
<evidence type="ECO:0000313" key="7">
    <source>
        <dbReference type="Proteomes" id="UP000317355"/>
    </source>
</evidence>
<protein>
    <submittedName>
        <fullName evidence="6">Molybdate ABC transporter substrate-binding protein</fullName>
    </submittedName>
</protein>
<sequence length="256" mass="28197">MRCLLCRIYLLLLVISALLIISPVHAAEITLAVANSTCKTIKAVGEQYARSHNIKIHYLCKSSGLLAKGIRGGAIKAEIYISANRHWVDYMIEGGLVTAENVTTPWGNRLVVSAPINSPLRLQTWHDLTSESINSIIIGDPGTAPFGRYAKQALQKTGIWEQVKQKITTTKHITLLAEKLAQSDNKTVGILFATNLTDRLRPLYSIDPSWHPAIRYFMAPVGQSADNAEVTGLFNYLQSDPVFETFKAAGFDVTSE</sequence>
<reference evidence="6 7" key="1">
    <citation type="submission" date="2019-07" db="EMBL/GenBank/DDBJ databases">
        <title>The pathways for chlorine oxyanion respiration interact through the shared metabolite chlorate.</title>
        <authorList>
            <person name="Barnum T.P."/>
            <person name="Cheng Y."/>
            <person name="Hill K.A."/>
            <person name="Lucas L.N."/>
            <person name="Carlson H.K."/>
            <person name="Coates J.D."/>
        </authorList>
    </citation>
    <scope>NUCLEOTIDE SEQUENCE [LARGE SCALE GENOMIC DNA]</scope>
    <source>
        <strain evidence="6">BK-3</strain>
    </source>
</reference>
<keyword evidence="4" id="KW-0500">Molybdenum</keyword>
<dbReference type="GO" id="GO:0030973">
    <property type="term" value="F:molybdate ion binding"/>
    <property type="evidence" value="ECO:0007669"/>
    <property type="project" value="TreeGrafter"/>
</dbReference>
<dbReference type="InterPro" id="IPR005950">
    <property type="entry name" value="ModA"/>
</dbReference>
<feature type="binding site" evidence="4">
    <location>
        <position position="173"/>
    </location>
    <ligand>
        <name>molybdate</name>
        <dbReference type="ChEBI" id="CHEBI:36264"/>
    </ligand>
</feature>
<organism evidence="6 7">
    <name type="scientific">Sedimenticola thiotaurini</name>
    <dbReference type="NCBI Taxonomy" id="1543721"/>
    <lineage>
        <taxon>Bacteria</taxon>
        <taxon>Pseudomonadati</taxon>
        <taxon>Pseudomonadota</taxon>
        <taxon>Gammaproteobacteria</taxon>
        <taxon>Chromatiales</taxon>
        <taxon>Sedimenticolaceae</taxon>
        <taxon>Sedimenticola</taxon>
    </lineage>
</organism>
<dbReference type="PANTHER" id="PTHR30632">
    <property type="entry name" value="MOLYBDATE-BINDING PERIPLASMIC PROTEIN"/>
    <property type="match status" value="1"/>
</dbReference>
<name>A0A558CZG5_9GAMM</name>
<evidence type="ECO:0000256" key="5">
    <source>
        <dbReference type="SAM" id="SignalP"/>
    </source>
</evidence>
<dbReference type="GO" id="GO:0015689">
    <property type="term" value="P:molybdate ion transport"/>
    <property type="evidence" value="ECO:0007669"/>
    <property type="project" value="InterPro"/>
</dbReference>
<evidence type="ECO:0000256" key="2">
    <source>
        <dbReference type="ARBA" id="ARBA00022723"/>
    </source>
</evidence>
<feature type="binding site" evidence="4">
    <location>
        <position position="36"/>
    </location>
    <ligand>
        <name>molybdate</name>
        <dbReference type="ChEBI" id="CHEBI:36264"/>
    </ligand>
</feature>
<dbReference type="InterPro" id="IPR050682">
    <property type="entry name" value="ModA/WtpA"/>
</dbReference>
<dbReference type="Gene3D" id="3.40.190.10">
    <property type="entry name" value="Periplasmic binding protein-like II"/>
    <property type="match status" value="2"/>
</dbReference>
<dbReference type="EMBL" id="VMRY01000044">
    <property type="protein sequence ID" value="TVT54113.1"/>
    <property type="molecule type" value="Genomic_DNA"/>
</dbReference>
<dbReference type="Proteomes" id="UP000317355">
    <property type="component" value="Unassembled WGS sequence"/>
</dbReference>
<dbReference type="AlphaFoldDB" id="A0A558CZG5"/>
<keyword evidence="3 5" id="KW-0732">Signal</keyword>
<evidence type="ECO:0000256" key="1">
    <source>
        <dbReference type="ARBA" id="ARBA00009175"/>
    </source>
</evidence>
<dbReference type="NCBIfam" id="TIGR01256">
    <property type="entry name" value="modA"/>
    <property type="match status" value="1"/>
</dbReference>
<feature type="chain" id="PRO_5022234377" evidence="5">
    <location>
        <begin position="27"/>
        <end position="256"/>
    </location>
</feature>
<comment type="similarity">
    <text evidence="1">Belongs to the bacterial solute-binding protein ModA family.</text>
</comment>
<accession>A0A558CZG5</accession>
<keyword evidence="2 4" id="KW-0479">Metal-binding</keyword>
<dbReference type="SUPFAM" id="SSF53850">
    <property type="entry name" value="Periplasmic binding protein-like II"/>
    <property type="match status" value="1"/>
</dbReference>
<evidence type="ECO:0000313" key="6">
    <source>
        <dbReference type="EMBL" id="TVT54113.1"/>
    </source>
</evidence>
<evidence type="ECO:0000256" key="4">
    <source>
        <dbReference type="PIRSR" id="PIRSR004846-1"/>
    </source>
</evidence>
<proteinExistence type="inferred from homology"/>